<dbReference type="EMBL" id="HQ698924">
    <property type="protein sequence ID" value="ADW24475.1"/>
    <property type="molecule type" value="Genomic_DNA"/>
</dbReference>
<dbReference type="SUPFAM" id="SSF160459">
    <property type="entry name" value="BLRF2-like"/>
    <property type="match status" value="1"/>
</dbReference>
<dbReference type="KEGG" id="vg:10192243"/>
<protein>
    <recommendedName>
        <fullName evidence="7">Virion protein G52</fullName>
    </recommendedName>
</protein>
<gene>
    <name evidence="4" type="ORF">RHVP-L.52</name>
    <name evidence="3" type="ORF">RHVP.52</name>
</gene>
<evidence type="ECO:0000256" key="2">
    <source>
        <dbReference type="SAM" id="MobiDB-lite"/>
    </source>
</evidence>
<dbReference type="InterPro" id="IPR008642">
    <property type="entry name" value="Herpes_BLRF2"/>
</dbReference>
<feature type="compositionally biased region" description="Basic residues" evidence="2">
    <location>
        <begin position="123"/>
        <end position="138"/>
    </location>
</feature>
<dbReference type="Gene3D" id="1.10.3390.10">
    <property type="entry name" value="YejL-like"/>
    <property type="match status" value="1"/>
</dbReference>
<evidence type="ECO:0000313" key="5">
    <source>
        <dbReference type="Proteomes" id="UP000134313"/>
    </source>
</evidence>
<reference evidence="5 6" key="1">
    <citation type="journal article" date="2011" name="J. Virol.">
        <title>Identification and sequencing of a novel rodent gammaherpesvirus that establishes acute and latent infection in laboratory mice.</title>
        <authorList>
            <person name="Loh J."/>
            <person name="Zhao G."/>
            <person name="Nelson C.A."/>
            <person name="Coder P."/>
            <person name="Droit L."/>
            <person name="Handley S.A."/>
            <person name="Johnson L.S."/>
            <person name="Vachharajani P."/>
            <person name="Guzman H."/>
            <person name="Tesh R.B."/>
            <person name="Wang D."/>
            <person name="Fremont D.H."/>
            <person name="Virgin H.W."/>
        </authorList>
    </citation>
    <scope>NUCLEOTIDE SEQUENCE [LARGE SCALE GENOMIC DNA]</scope>
</reference>
<dbReference type="Proteomes" id="UP000134313">
    <property type="component" value="Segment"/>
</dbReference>
<accession>E9M5N5</accession>
<evidence type="ECO:0000256" key="1">
    <source>
        <dbReference type="ARBA" id="ARBA00008922"/>
    </source>
</evidence>
<comment type="similarity">
    <text evidence="1">Belongs to the herpesviridae BLRF2 family.</text>
</comment>
<sequence length="138" mass="15275">MASKRTKEPSYNELLAQMQKLQLENKALRKKVGNSSSGGETVISPAKKESMILAACRSLSSLASTKIESKVRTKTAKIFTEQELVDALKGVRLRVDVSMEESNDSLFTGPASPSVELGEERRRRARSKSRSRHQSPPK</sequence>
<dbReference type="Pfam" id="PF05812">
    <property type="entry name" value="Herpes_BLRF2"/>
    <property type="match status" value="1"/>
</dbReference>
<evidence type="ECO:0000313" key="4">
    <source>
        <dbReference type="EMBL" id="ADW24475.1"/>
    </source>
</evidence>
<dbReference type="EMBL" id="HQ221963">
    <property type="protein sequence ID" value="ADW24393.1"/>
    <property type="molecule type" value="Genomic_DNA"/>
</dbReference>
<name>E9M5N5_9GAMA</name>
<dbReference type="RefSeq" id="YP_004207888.1">
    <property type="nucleotide sequence ID" value="NC_015049.1"/>
</dbReference>
<organism evidence="3 5">
    <name type="scientific">Cricetid gammaherpesvirus 2</name>
    <dbReference type="NCBI Taxonomy" id="1605972"/>
    <lineage>
        <taxon>Viruses</taxon>
        <taxon>Duplodnaviria</taxon>
        <taxon>Heunggongvirae</taxon>
        <taxon>Peploviricota</taxon>
        <taxon>Herviviricetes</taxon>
        <taxon>Herpesvirales</taxon>
        <taxon>Orthoherpesviridae</taxon>
        <taxon>Gammaherpesvirinae</taxon>
        <taxon>Rhadinovirus</taxon>
        <taxon>Rhadinovirus cricetidgamma2</taxon>
    </lineage>
</organism>
<evidence type="ECO:0008006" key="7">
    <source>
        <dbReference type="Google" id="ProtNLM"/>
    </source>
</evidence>
<keyword evidence="5" id="KW-1185">Reference proteome</keyword>
<feature type="region of interest" description="Disordered" evidence="2">
    <location>
        <begin position="100"/>
        <end position="138"/>
    </location>
</feature>
<evidence type="ECO:0000313" key="6">
    <source>
        <dbReference type="Proteomes" id="UP000164320"/>
    </source>
</evidence>
<evidence type="ECO:0000313" key="3">
    <source>
        <dbReference type="EMBL" id="ADW24393.1"/>
    </source>
</evidence>
<dbReference type="GeneID" id="10192243"/>
<proteinExistence type="inferred from homology"/>
<dbReference type="Proteomes" id="UP000164320">
    <property type="component" value="Genome"/>
</dbReference>